<dbReference type="PANTHER" id="PTHR11579">
    <property type="entry name" value="PROTEIN-L-ISOASPARTATE O-METHYLTRANSFERASE"/>
    <property type="match status" value="1"/>
</dbReference>
<evidence type="ECO:0000256" key="2">
    <source>
        <dbReference type="ARBA" id="ARBA00013346"/>
    </source>
</evidence>
<sequence length="215" mass="22847">MDFALARTNMVKSQVLPNDVLDESLLGSMMKVERENFVPQERRFMAYSDQAIPFAEGRRCLTPVQIGKLIEACKVPSGGKGLVVGAGSGYEAALLATMGLEVVALESDAALVEQGKQATEGMAVSWQQTEPADGYAAGAPYDVILVAGSMLEVSTTLADQLDAYGIMVSVVGAASSDVMQVIRIVGRTGVHHPEKLFETRVDPLPVAAGEEVFEL</sequence>
<gene>
    <name evidence="4" type="ORF">MAGMO_0593</name>
</gene>
<keyword evidence="4" id="KW-0808">Transferase</keyword>
<evidence type="ECO:0000313" key="4">
    <source>
        <dbReference type="EMBL" id="CRH04797.1"/>
    </source>
</evidence>
<dbReference type="Gene3D" id="3.40.50.150">
    <property type="entry name" value="Vaccinia Virus protein VP39"/>
    <property type="match status" value="1"/>
</dbReference>
<dbReference type="InterPro" id="IPR029063">
    <property type="entry name" value="SAM-dependent_MTases_sf"/>
</dbReference>
<dbReference type="GO" id="GO:0005737">
    <property type="term" value="C:cytoplasm"/>
    <property type="evidence" value="ECO:0007669"/>
    <property type="project" value="TreeGrafter"/>
</dbReference>
<name>A0A1S7LFG1_MAGMO</name>
<dbReference type="PANTHER" id="PTHR11579:SF18">
    <property type="entry name" value="PROTEIN-L-ISOASPARTATE O-METHYLTRANSFERASE"/>
    <property type="match status" value="1"/>
</dbReference>
<evidence type="ECO:0000256" key="1">
    <source>
        <dbReference type="ARBA" id="ARBA00005369"/>
    </source>
</evidence>
<dbReference type="AlphaFoldDB" id="A0A1S7LFG1"/>
<dbReference type="GO" id="GO:0004719">
    <property type="term" value="F:protein-L-isoaspartate (D-aspartate) O-methyltransferase activity"/>
    <property type="evidence" value="ECO:0007669"/>
    <property type="project" value="InterPro"/>
</dbReference>
<evidence type="ECO:0000256" key="3">
    <source>
        <dbReference type="ARBA" id="ARBA00030757"/>
    </source>
</evidence>
<accession>A0A1S7LFG1</accession>
<reference evidence="4" key="1">
    <citation type="submission" date="2015-04" db="EMBL/GenBank/DDBJ databases">
        <authorList>
            <person name="Syromyatnikov M.Y."/>
            <person name="Popov V.N."/>
        </authorList>
    </citation>
    <scope>NUCLEOTIDE SEQUENCE</scope>
    <source>
        <strain evidence="4">MO-1</strain>
    </source>
</reference>
<dbReference type="EMBL" id="LO017727">
    <property type="protein sequence ID" value="CRH04797.1"/>
    <property type="molecule type" value="Genomic_DNA"/>
</dbReference>
<dbReference type="InterPro" id="IPR000682">
    <property type="entry name" value="PCMT"/>
</dbReference>
<dbReference type="Pfam" id="PF01135">
    <property type="entry name" value="PCMT"/>
    <property type="match status" value="1"/>
</dbReference>
<dbReference type="SUPFAM" id="SSF53335">
    <property type="entry name" value="S-adenosyl-L-methionine-dependent methyltransferases"/>
    <property type="match status" value="1"/>
</dbReference>
<protein>
    <recommendedName>
        <fullName evidence="2">Protein-L-isoaspartate O-methyltransferase</fullName>
    </recommendedName>
    <alternativeName>
        <fullName evidence="3">Protein L-isoaspartyl methyltransferase</fullName>
    </alternativeName>
</protein>
<organism evidence="4">
    <name type="scientific">Magnetococcus massalia (strain MO-1)</name>
    <dbReference type="NCBI Taxonomy" id="451514"/>
    <lineage>
        <taxon>Bacteria</taxon>
        <taxon>Pseudomonadati</taxon>
        <taxon>Pseudomonadota</taxon>
        <taxon>Magnetococcia</taxon>
        <taxon>Magnetococcales</taxon>
        <taxon>Magnetococcaceae</taxon>
        <taxon>Magnetococcus</taxon>
    </lineage>
</organism>
<proteinExistence type="inferred from homology"/>
<comment type="similarity">
    <text evidence="1">Belongs to the methyltransferase superfamily. L-isoaspartyl/D-aspartyl protein methyltransferase family.</text>
</comment>
<keyword evidence="4" id="KW-0489">Methyltransferase</keyword>
<dbReference type="GO" id="GO:0032259">
    <property type="term" value="P:methylation"/>
    <property type="evidence" value="ECO:0007669"/>
    <property type="project" value="UniProtKB-KW"/>
</dbReference>